<evidence type="ECO:0000313" key="5">
    <source>
        <dbReference type="Proteomes" id="UP000492820"/>
    </source>
</evidence>
<feature type="compositionally biased region" description="Polar residues" evidence="2">
    <location>
        <begin position="501"/>
        <end position="510"/>
    </location>
</feature>
<dbReference type="InterPro" id="IPR036409">
    <property type="entry name" value="Aldolase_II/adducin_N_sf"/>
</dbReference>
<dbReference type="PANTHER" id="PTHR10672">
    <property type="entry name" value="ADDUCIN"/>
    <property type="match status" value="1"/>
</dbReference>
<feature type="domain" description="Class II aldolase/adducin N-terminal" evidence="3">
    <location>
        <begin position="127"/>
        <end position="320"/>
    </location>
</feature>
<evidence type="ECO:0000256" key="2">
    <source>
        <dbReference type="SAM" id="MobiDB-lite"/>
    </source>
</evidence>
<name>A0A068WRE2_ECHGR</name>
<dbReference type="SMART" id="SM01007">
    <property type="entry name" value="Aldolase_II"/>
    <property type="match status" value="1"/>
</dbReference>
<dbReference type="PANTHER" id="PTHR10672:SF3">
    <property type="entry name" value="PROTEIN HU-LI TAI SHAO"/>
    <property type="match status" value="1"/>
</dbReference>
<evidence type="ECO:0000256" key="1">
    <source>
        <dbReference type="ARBA" id="ARBA00006274"/>
    </source>
</evidence>
<dbReference type="Gene3D" id="3.40.225.10">
    <property type="entry name" value="Class II aldolase/adducin N-terminal domain"/>
    <property type="match status" value="1"/>
</dbReference>
<feature type="region of interest" description="Disordered" evidence="2">
    <location>
        <begin position="395"/>
        <end position="421"/>
    </location>
</feature>
<dbReference type="WBParaSite" id="EgrG_000240700">
    <property type="protein sequence ID" value="EgrG_000240700"/>
    <property type="gene ID" value="EgrG_000240700"/>
</dbReference>
<reference evidence="6" key="3">
    <citation type="submission" date="2020-10" db="UniProtKB">
        <authorList>
            <consortium name="WormBaseParasite"/>
        </authorList>
    </citation>
    <scope>IDENTIFICATION</scope>
</reference>
<evidence type="ECO:0000313" key="6">
    <source>
        <dbReference type="WBParaSite" id="EgrG_000240700"/>
    </source>
</evidence>
<dbReference type="InterPro" id="IPR051017">
    <property type="entry name" value="Aldolase-II_Adducin_sf"/>
</dbReference>
<feature type="region of interest" description="Disordered" evidence="2">
    <location>
        <begin position="651"/>
        <end position="693"/>
    </location>
</feature>
<dbReference type="AlphaFoldDB" id="A0A068WRE2"/>
<dbReference type="GO" id="GO:0005856">
    <property type="term" value="C:cytoskeleton"/>
    <property type="evidence" value="ECO:0007669"/>
    <property type="project" value="TreeGrafter"/>
</dbReference>
<dbReference type="Proteomes" id="UP000492820">
    <property type="component" value="Unassembled WGS sequence"/>
</dbReference>
<evidence type="ECO:0000313" key="4">
    <source>
        <dbReference type="EMBL" id="CDS20197.1"/>
    </source>
</evidence>
<evidence type="ECO:0000259" key="3">
    <source>
        <dbReference type="SMART" id="SM01007"/>
    </source>
</evidence>
<dbReference type="OrthoDB" id="3238794at2759"/>
<gene>
    <name evidence="4" type="ORF">EgrG_000240700</name>
</gene>
<dbReference type="GO" id="GO:0014069">
    <property type="term" value="C:postsynaptic density"/>
    <property type="evidence" value="ECO:0007669"/>
    <property type="project" value="TreeGrafter"/>
</dbReference>
<dbReference type="GO" id="GO:0005886">
    <property type="term" value="C:plasma membrane"/>
    <property type="evidence" value="ECO:0007669"/>
    <property type="project" value="UniProtKB-SubCell"/>
</dbReference>
<dbReference type="Pfam" id="PF00596">
    <property type="entry name" value="Aldolase_II"/>
    <property type="match status" value="1"/>
</dbReference>
<feature type="region of interest" description="Disordered" evidence="2">
    <location>
        <begin position="500"/>
        <end position="529"/>
    </location>
</feature>
<reference evidence="4 5" key="1">
    <citation type="journal article" date="2013" name="Nature">
        <title>The genomes of four tapeworm species reveal adaptations to parasitism.</title>
        <authorList>
            <person name="Tsai I.J."/>
            <person name="Zarowiecki M."/>
            <person name="Holroyd N."/>
            <person name="Garciarrubio A."/>
            <person name="Sanchez-Flores A."/>
            <person name="Brooks K.L."/>
            <person name="Tracey A."/>
            <person name="Bobes R.J."/>
            <person name="Fragoso G."/>
            <person name="Sciutto E."/>
            <person name="Aslett M."/>
            <person name="Beasley H."/>
            <person name="Bennett H.M."/>
            <person name="Cai J."/>
            <person name="Camicia F."/>
            <person name="Clark R."/>
            <person name="Cucher M."/>
            <person name="De Silva N."/>
            <person name="Day T.A."/>
            <person name="Deplazes P."/>
            <person name="Estrada K."/>
            <person name="Fernandez C."/>
            <person name="Holland P.W."/>
            <person name="Hou J."/>
            <person name="Hu S."/>
            <person name="Huckvale T."/>
            <person name="Hung S.S."/>
            <person name="Kamenetzky L."/>
            <person name="Keane J.A."/>
            <person name="Kiss F."/>
            <person name="Koziol U."/>
            <person name="Lambert O."/>
            <person name="Liu K."/>
            <person name="Luo X."/>
            <person name="Luo Y."/>
            <person name="Macchiaroli N."/>
            <person name="Nichol S."/>
            <person name="Paps J."/>
            <person name="Parkinson J."/>
            <person name="Pouchkina-Stantcheva N."/>
            <person name="Riddiford N."/>
            <person name="Rosenzvit M."/>
            <person name="Salinas G."/>
            <person name="Wasmuth J.D."/>
            <person name="Zamanian M."/>
            <person name="Zheng Y."/>
            <person name="Cai X."/>
            <person name="Soberon X."/>
            <person name="Olson P.D."/>
            <person name="Laclette J.P."/>
            <person name="Brehm K."/>
            <person name="Berriman M."/>
            <person name="Garciarrubio A."/>
            <person name="Bobes R.J."/>
            <person name="Fragoso G."/>
            <person name="Sanchez-Flores A."/>
            <person name="Estrada K."/>
            <person name="Cevallos M.A."/>
            <person name="Morett E."/>
            <person name="Gonzalez V."/>
            <person name="Portillo T."/>
            <person name="Ochoa-Leyva A."/>
            <person name="Jose M.V."/>
            <person name="Sciutto E."/>
            <person name="Landa A."/>
            <person name="Jimenez L."/>
            <person name="Valdes V."/>
            <person name="Carrero J.C."/>
            <person name="Larralde C."/>
            <person name="Morales-Montor J."/>
            <person name="Limon-Lason J."/>
            <person name="Soberon X."/>
            <person name="Laclette J.P."/>
        </authorList>
    </citation>
    <scope>NUCLEOTIDE SEQUENCE [LARGE SCALE GENOMIC DNA]</scope>
</reference>
<protein>
    <submittedName>
        <fullName evidence="4 6">Nervous system adducin</fullName>
    </submittedName>
</protein>
<dbReference type="EMBL" id="LK028580">
    <property type="protein sequence ID" value="CDS20197.1"/>
    <property type="molecule type" value="Genomic_DNA"/>
</dbReference>
<dbReference type="SUPFAM" id="SSF53639">
    <property type="entry name" value="AraD/HMP-PK domain-like"/>
    <property type="match status" value="1"/>
</dbReference>
<reference evidence="4" key="2">
    <citation type="submission" date="2014-06" db="EMBL/GenBank/DDBJ databases">
        <authorList>
            <person name="Aslett M."/>
        </authorList>
    </citation>
    <scope>NUCLEOTIDE SEQUENCE</scope>
</reference>
<proteinExistence type="inferred from homology"/>
<organism evidence="4">
    <name type="scientific">Echinococcus granulosus</name>
    <name type="common">Hydatid tapeworm</name>
    <dbReference type="NCBI Taxonomy" id="6210"/>
    <lineage>
        <taxon>Eukaryota</taxon>
        <taxon>Metazoa</taxon>
        <taxon>Spiralia</taxon>
        <taxon>Lophotrochozoa</taxon>
        <taxon>Platyhelminthes</taxon>
        <taxon>Cestoda</taxon>
        <taxon>Eucestoda</taxon>
        <taxon>Cyclophyllidea</taxon>
        <taxon>Taeniidae</taxon>
        <taxon>Echinococcus</taxon>
        <taxon>Echinococcus granulosus group</taxon>
    </lineage>
</organism>
<accession>A0A068WRE2</accession>
<dbReference type="InterPro" id="IPR001303">
    <property type="entry name" value="Aldolase_II/adducin_N"/>
</dbReference>
<dbReference type="GO" id="GO:0051015">
    <property type="term" value="F:actin filament binding"/>
    <property type="evidence" value="ECO:0007669"/>
    <property type="project" value="TreeGrafter"/>
</dbReference>
<comment type="similarity">
    <text evidence="1">Belongs to the aldolase class II family. Adducin subfamily.</text>
</comment>
<sequence length="792" mass="87112">MTDVLGPQGVDFLDGLDVNDPDYIRDLLRPASIKEDVKLMVQRRRVSLILNSLAFRNELEKIVASQMRDGVLSSNVMALKKLVDLLTPHAKLGSSAFAKGVTVPVIPINDLHSQNTTYSKLERIIRCKVASTYRLVDIFGWSSSSKGHISAKVFKDGDSYLFNPEGLLFSEITASSLLKVDLKGNIIDGGSHGLGVDKQGWTLHAAVHEALPAIRCVIQLSTPATIAISCMCTDLPPISQEAMMLGAAASYDPASIDQHLQGEERNAAEIAVIGERLQNTAGGDPRILIIRKYGILAMGKSVEEAWMAAYLSVSACEAQLRLACVGMDELVMPVGGEVPPSLDSQVLNATTGGMGGATDRSWRPGELEFEAMMRRLDAAGYRTGHLYRVGQVQPTAGTRTSSIPEVPDNIDGKTPSQTQHTRRAATLGRSFRADVEVPPAASSFAANYYKDDATRIKEAAAYRAKTLSLQRMHFSNTPNAYQKEEIEEVGTANPKKITKWTEGSSRTTGGTLLASEDPNQFAPQGDDPREFKENLKKVREMYYKDVLTAGPKSKILEGLGLNDDVDEVDRVDARDGVASSSQIASPRGTLLRLDPANPPTLEPGHVVVVGAVSKGIINRDQRHNVGLFQSVFSPNPFDQVTDDELERYKRNVERKAKGLPTEEEEEEMERRKRATLEATAPHSSPQRQTEDIEHECVRSDTSADVGQAGCFSRFQVLMDPKAVVRSDALRCRRFLERARTRRRPRAQMRRRRPLFFLIPPPLQTRAPLSHPLLIAVGLTKLTLPPLSPRRSR</sequence>